<evidence type="ECO:0000256" key="14">
    <source>
        <dbReference type="SAM" id="Phobius"/>
    </source>
</evidence>
<dbReference type="InterPro" id="IPR019049">
    <property type="entry name" value="Nucleoporin_prot_Ndc1/Nup"/>
</dbReference>
<feature type="transmembrane region" description="Helical" evidence="14">
    <location>
        <begin position="48"/>
        <end position="74"/>
    </location>
</feature>
<comment type="subcellular location">
    <subcellularLocation>
        <location evidence="1">Nucleus membrane</location>
        <topology evidence="1">Multi-pass membrane protein</topology>
    </subcellularLocation>
    <subcellularLocation>
        <location evidence="2">Nucleus</location>
        <location evidence="2">Nuclear pore complex</location>
    </subcellularLocation>
</comment>
<proteinExistence type="inferred from homology"/>
<evidence type="ECO:0000256" key="5">
    <source>
        <dbReference type="ARBA" id="ARBA00022692"/>
    </source>
</evidence>
<evidence type="ECO:0000256" key="6">
    <source>
        <dbReference type="ARBA" id="ARBA00022816"/>
    </source>
</evidence>
<sequence>MAGLTVRRAPYKDFLQPALQRRFASTAIILLTVSYAEALALAQWNSFIWPWFPLGGAGVRTAFIFTCGLAILVLRIANYHVGLRTIGTGSQTLKASLTKLSTYETAFWYLFSSTLFSPVFLWSMPESANLSWVTYFSGDRARVNERTLFLASYLGFCALRQSIDHFTNDIDRLDLGISRQNGAKDQSASLKRVILQFPGLLANSVQMAFLSYCVSFVLYFTVVRSIAWGWALMFLRPFYNLPKANLLPLSWPVDVFLVIRCVFAGTLLFFMWSAANIAFSIFMVQEPLKNDQPLTSESKDPNGSLLNGLKSKKPSIQFFAMWELSRIAERFEPRRKAIYVDIDRKEGPMWSQVYAVCMDVVKSIDTRAQDYGKPPAPAQPAQAAVNPRSHPSNSSLRNDPIFNTSAPVSRAGKFATLIDQGAHALGSGAAHDSGSSPLSKLSPIAKKTWAQTKDSVLTKEQQDAVSSEGIKNNFQSTTLQLMKSLRWIDLLFRQDFRTAFTAAVLGGPYAEPAFYCHAVNALCQLAVHSLGEDQFGNVHRDVPNIIRTLTSVIKSVEALKQRFPVHWTDTGSDKDTPEVDQVLEALRTGLAQIVASFEPFSHDLRLTQGDLRQAKEAAEKPKPKPAPPQPVAEKERITEKISRQTITEKVNQDSETRQPSRRRHSRPEMEQVRHR</sequence>
<evidence type="ECO:0000256" key="3">
    <source>
        <dbReference type="ARBA" id="ARBA00005760"/>
    </source>
</evidence>
<reference evidence="15 16" key="1">
    <citation type="submission" date="2019-06" db="EMBL/GenBank/DDBJ databases">
        <authorList>
            <person name="Broberg M."/>
        </authorList>
    </citation>
    <scope>NUCLEOTIDE SEQUENCE [LARGE SCALE GENOMIC DNA]</scope>
</reference>
<keyword evidence="9" id="KW-0811">Translocation</keyword>
<evidence type="ECO:0000313" key="15">
    <source>
        <dbReference type="EMBL" id="VUC34724.1"/>
    </source>
</evidence>
<keyword evidence="12" id="KW-0539">Nucleus</keyword>
<feature type="compositionally biased region" description="Basic and acidic residues" evidence="13">
    <location>
        <begin position="666"/>
        <end position="675"/>
    </location>
</feature>
<evidence type="ECO:0000256" key="8">
    <source>
        <dbReference type="ARBA" id="ARBA00022989"/>
    </source>
</evidence>
<dbReference type="PANTHER" id="PTHR13269:SF6">
    <property type="entry name" value="NUCLEOPORIN NDC1"/>
    <property type="match status" value="1"/>
</dbReference>
<evidence type="ECO:0000313" key="16">
    <source>
        <dbReference type="Proteomes" id="UP000766486"/>
    </source>
</evidence>
<evidence type="ECO:0000256" key="13">
    <source>
        <dbReference type="SAM" id="MobiDB-lite"/>
    </source>
</evidence>
<evidence type="ECO:0000256" key="2">
    <source>
        <dbReference type="ARBA" id="ARBA00004567"/>
    </source>
</evidence>
<feature type="region of interest" description="Disordered" evidence="13">
    <location>
        <begin position="368"/>
        <end position="402"/>
    </location>
</feature>
<feature type="compositionally biased region" description="Polar residues" evidence="13">
    <location>
        <begin position="389"/>
        <end position="402"/>
    </location>
</feature>
<protein>
    <recommendedName>
        <fullName evidence="17">Nucleoporin NDC1</fullName>
    </recommendedName>
</protein>
<accession>A0ABY6UX67</accession>
<evidence type="ECO:0000256" key="11">
    <source>
        <dbReference type="ARBA" id="ARBA00023136"/>
    </source>
</evidence>
<feature type="transmembrane region" description="Helical" evidence="14">
    <location>
        <begin position="106"/>
        <end position="124"/>
    </location>
</feature>
<evidence type="ECO:0000256" key="1">
    <source>
        <dbReference type="ARBA" id="ARBA00004232"/>
    </source>
</evidence>
<feature type="transmembrane region" description="Helical" evidence="14">
    <location>
        <begin position="255"/>
        <end position="284"/>
    </location>
</feature>
<organism evidence="15 16">
    <name type="scientific">Bionectria ochroleuca</name>
    <name type="common">Gliocladium roseum</name>
    <dbReference type="NCBI Taxonomy" id="29856"/>
    <lineage>
        <taxon>Eukaryota</taxon>
        <taxon>Fungi</taxon>
        <taxon>Dikarya</taxon>
        <taxon>Ascomycota</taxon>
        <taxon>Pezizomycotina</taxon>
        <taxon>Sordariomycetes</taxon>
        <taxon>Hypocreomycetidae</taxon>
        <taxon>Hypocreales</taxon>
        <taxon>Bionectriaceae</taxon>
        <taxon>Clonostachys</taxon>
    </lineage>
</organism>
<feature type="transmembrane region" description="Helical" evidence="14">
    <location>
        <begin position="209"/>
        <end position="235"/>
    </location>
</feature>
<keyword evidence="8 14" id="KW-1133">Transmembrane helix</keyword>
<evidence type="ECO:0000256" key="4">
    <source>
        <dbReference type="ARBA" id="ARBA00022448"/>
    </source>
</evidence>
<keyword evidence="11 14" id="KW-0472">Membrane</keyword>
<evidence type="ECO:0000256" key="12">
    <source>
        <dbReference type="ARBA" id="ARBA00023242"/>
    </source>
</evidence>
<dbReference type="PANTHER" id="PTHR13269">
    <property type="entry name" value="NUCLEOPORIN NDC1"/>
    <property type="match status" value="1"/>
</dbReference>
<gene>
    <name evidence="15" type="ORF">CLO192961_LOCUS391404</name>
</gene>
<evidence type="ECO:0008006" key="17">
    <source>
        <dbReference type="Google" id="ProtNLM"/>
    </source>
</evidence>
<keyword evidence="16" id="KW-1185">Reference proteome</keyword>
<comment type="caution">
    <text evidence="15">The sequence shown here is derived from an EMBL/GenBank/DDBJ whole genome shotgun (WGS) entry which is preliminary data.</text>
</comment>
<keyword evidence="10" id="KW-0906">Nuclear pore complex</keyword>
<name>A0ABY6UX67_BIOOC</name>
<dbReference type="Proteomes" id="UP000766486">
    <property type="component" value="Unassembled WGS sequence"/>
</dbReference>
<keyword evidence="4" id="KW-0813">Transport</keyword>
<feature type="compositionally biased region" description="Basic and acidic residues" evidence="13">
    <location>
        <begin position="632"/>
        <end position="642"/>
    </location>
</feature>
<evidence type="ECO:0000256" key="9">
    <source>
        <dbReference type="ARBA" id="ARBA00023010"/>
    </source>
</evidence>
<keyword evidence="7" id="KW-0653">Protein transport</keyword>
<evidence type="ECO:0000256" key="10">
    <source>
        <dbReference type="ARBA" id="ARBA00023132"/>
    </source>
</evidence>
<dbReference type="EMBL" id="CABFNS010000893">
    <property type="protein sequence ID" value="VUC34724.1"/>
    <property type="molecule type" value="Genomic_DNA"/>
</dbReference>
<evidence type="ECO:0000256" key="7">
    <source>
        <dbReference type="ARBA" id="ARBA00022927"/>
    </source>
</evidence>
<keyword evidence="5 14" id="KW-0812">Transmembrane</keyword>
<dbReference type="Pfam" id="PF09531">
    <property type="entry name" value="Ndc1_Nup"/>
    <property type="match status" value="1"/>
</dbReference>
<feature type="region of interest" description="Disordered" evidence="13">
    <location>
        <begin position="614"/>
        <end position="675"/>
    </location>
</feature>
<keyword evidence="6" id="KW-0509">mRNA transport</keyword>
<comment type="similarity">
    <text evidence="3">Belongs to the NDC1 family.</text>
</comment>